<dbReference type="Pfam" id="PF02463">
    <property type="entry name" value="SMC_N"/>
    <property type="match status" value="1"/>
</dbReference>
<evidence type="ECO:0000256" key="7">
    <source>
        <dbReference type="ARBA" id="ARBA00023204"/>
    </source>
</evidence>
<name>A0A9D9EH27_9BACT</name>
<gene>
    <name evidence="12" type="primary">recN</name>
    <name evidence="12" type="ORF">IAC23_04175</name>
</gene>
<comment type="similarity">
    <text evidence="2 9">Belongs to the RecN family.</text>
</comment>
<evidence type="ECO:0000256" key="10">
    <source>
        <dbReference type="SAM" id="Coils"/>
    </source>
</evidence>
<dbReference type="PANTHER" id="PTHR11059:SF0">
    <property type="entry name" value="DNA REPAIR PROTEIN RECN"/>
    <property type="match status" value="1"/>
</dbReference>
<dbReference type="InterPro" id="IPR003395">
    <property type="entry name" value="RecF/RecN/SMC_N"/>
</dbReference>
<evidence type="ECO:0000256" key="2">
    <source>
        <dbReference type="ARBA" id="ARBA00009441"/>
    </source>
</evidence>
<evidence type="ECO:0000313" key="13">
    <source>
        <dbReference type="Proteomes" id="UP000823619"/>
    </source>
</evidence>
<dbReference type="GO" id="GO:0006310">
    <property type="term" value="P:DNA recombination"/>
    <property type="evidence" value="ECO:0007669"/>
    <property type="project" value="InterPro"/>
</dbReference>
<dbReference type="GO" id="GO:0009432">
    <property type="term" value="P:SOS response"/>
    <property type="evidence" value="ECO:0007669"/>
    <property type="project" value="TreeGrafter"/>
</dbReference>
<feature type="domain" description="RecF/RecN/SMC N-terminal" evidence="11">
    <location>
        <begin position="2"/>
        <end position="509"/>
    </location>
</feature>
<dbReference type="InterPro" id="IPR004604">
    <property type="entry name" value="DNA_recomb/repair_RecN"/>
</dbReference>
<keyword evidence="10" id="KW-0175">Coiled coil</keyword>
<dbReference type="CDD" id="cd03241">
    <property type="entry name" value="ABC_RecN"/>
    <property type="match status" value="1"/>
</dbReference>
<evidence type="ECO:0000256" key="9">
    <source>
        <dbReference type="PIRNR" id="PIRNR003128"/>
    </source>
</evidence>
<keyword evidence="4" id="KW-0547">Nucleotide-binding</keyword>
<comment type="function">
    <text evidence="1 9">May be involved in recombinational repair of damaged DNA.</text>
</comment>
<evidence type="ECO:0000313" key="12">
    <source>
        <dbReference type="EMBL" id="MBO8444879.1"/>
    </source>
</evidence>
<dbReference type="PIRSF" id="PIRSF003128">
    <property type="entry name" value="RecN"/>
    <property type="match status" value="1"/>
</dbReference>
<dbReference type="AlphaFoldDB" id="A0A9D9EH27"/>
<keyword evidence="7 9" id="KW-0234">DNA repair</keyword>
<dbReference type="SUPFAM" id="SSF52540">
    <property type="entry name" value="P-loop containing nucleoside triphosphate hydrolases"/>
    <property type="match status" value="1"/>
</dbReference>
<keyword evidence="6" id="KW-0067">ATP-binding</keyword>
<dbReference type="NCBIfam" id="TIGR00634">
    <property type="entry name" value="recN"/>
    <property type="match status" value="1"/>
</dbReference>
<evidence type="ECO:0000256" key="5">
    <source>
        <dbReference type="ARBA" id="ARBA00022763"/>
    </source>
</evidence>
<organism evidence="12 13">
    <name type="scientific">Candidatus Cryptobacteroides merdavium</name>
    <dbReference type="NCBI Taxonomy" id="2840769"/>
    <lineage>
        <taxon>Bacteria</taxon>
        <taxon>Pseudomonadati</taxon>
        <taxon>Bacteroidota</taxon>
        <taxon>Bacteroidia</taxon>
        <taxon>Bacteroidales</taxon>
        <taxon>Candidatus Cryptobacteroides</taxon>
    </lineage>
</organism>
<sequence length="558" mass="60249">MLRRLHVRNYVLIDSLDIGFPEGLVIITGQTGAGKSIILGALGLALGAKADAAAIGESGGNCVVEAEFGFDTRSRALMSLLEENEIDAADGLLLIRRVVNPTGRSRAFVNDSPVTVQVLSSLASYLIDIHSQHQTMLLSDKQFRLSVLDMYAGNGALLEEYRKAYAALGRLKSELSSLEASLAKARAEKEYNEARFAMLDAAALQEGELEELEAEQTRLANAEEIKENLCAAEELFAGDASGEVSGVSSMLRDIERHLEKVSRYVPRASALSERLSSCKVELDDIVSDISSINSGMEVSGERLQFVEDRIARLYGLMRQFGCSSVEELIAVRDSLSSVLGDTSGMEERRKILVAELEMQQTEVLSLAGRLHESREKAASSFSSAIGDLIRYLEMPYAVFESAVLPAELSQTGSDTVSFLFSSTGKNPVDVSACASGGEMSRIMLSLKAMMANYMDMPAMIFDEIDTGVSGSVADKMGSMICDMGKNMQVFAITHLPQVAAKGDAHYLVAKDIDPESGRTVSTIKKLSAEQRVMEIARMLSGSVLTDAAVENARSLLGL</sequence>
<protein>
    <recommendedName>
        <fullName evidence="3 9">DNA repair protein RecN</fullName>
    </recommendedName>
    <alternativeName>
        <fullName evidence="8 9">Recombination protein N</fullName>
    </alternativeName>
</protein>
<keyword evidence="5 9" id="KW-0227">DNA damage</keyword>
<evidence type="ECO:0000259" key="11">
    <source>
        <dbReference type="Pfam" id="PF02463"/>
    </source>
</evidence>
<dbReference type="EMBL" id="JADIMO010000047">
    <property type="protein sequence ID" value="MBO8444879.1"/>
    <property type="molecule type" value="Genomic_DNA"/>
</dbReference>
<feature type="coiled-coil region" evidence="10">
    <location>
        <begin position="168"/>
        <end position="232"/>
    </location>
</feature>
<dbReference type="PROSITE" id="PS00675">
    <property type="entry name" value="SIGMA54_INTERACT_1"/>
    <property type="match status" value="1"/>
</dbReference>
<reference evidence="12" key="1">
    <citation type="submission" date="2020-10" db="EMBL/GenBank/DDBJ databases">
        <authorList>
            <person name="Gilroy R."/>
        </authorList>
    </citation>
    <scope>NUCLEOTIDE SEQUENCE</scope>
    <source>
        <strain evidence="12">D5-748</strain>
    </source>
</reference>
<evidence type="ECO:0000256" key="1">
    <source>
        <dbReference type="ARBA" id="ARBA00003618"/>
    </source>
</evidence>
<evidence type="ECO:0000256" key="3">
    <source>
        <dbReference type="ARBA" id="ARBA00021315"/>
    </source>
</evidence>
<dbReference type="Proteomes" id="UP000823619">
    <property type="component" value="Unassembled WGS sequence"/>
</dbReference>
<dbReference type="GO" id="GO:0005524">
    <property type="term" value="F:ATP binding"/>
    <property type="evidence" value="ECO:0007669"/>
    <property type="project" value="UniProtKB-KW"/>
</dbReference>
<accession>A0A9D9EH27</accession>
<evidence type="ECO:0000256" key="6">
    <source>
        <dbReference type="ARBA" id="ARBA00022840"/>
    </source>
</evidence>
<dbReference type="Gene3D" id="3.40.50.300">
    <property type="entry name" value="P-loop containing nucleotide triphosphate hydrolases"/>
    <property type="match status" value="2"/>
</dbReference>
<comment type="caution">
    <text evidence="12">The sequence shown here is derived from an EMBL/GenBank/DDBJ whole genome shotgun (WGS) entry which is preliminary data.</text>
</comment>
<reference evidence="12" key="2">
    <citation type="journal article" date="2021" name="PeerJ">
        <title>Extensive microbial diversity within the chicken gut microbiome revealed by metagenomics and culture.</title>
        <authorList>
            <person name="Gilroy R."/>
            <person name="Ravi A."/>
            <person name="Getino M."/>
            <person name="Pursley I."/>
            <person name="Horton D.L."/>
            <person name="Alikhan N.F."/>
            <person name="Baker D."/>
            <person name="Gharbi K."/>
            <person name="Hall N."/>
            <person name="Watson M."/>
            <person name="Adriaenssens E.M."/>
            <person name="Foster-Nyarko E."/>
            <person name="Jarju S."/>
            <person name="Secka A."/>
            <person name="Antonio M."/>
            <person name="Oren A."/>
            <person name="Chaudhuri R.R."/>
            <person name="La Ragione R."/>
            <person name="Hildebrand F."/>
            <person name="Pallen M.J."/>
        </authorList>
    </citation>
    <scope>NUCLEOTIDE SEQUENCE</scope>
    <source>
        <strain evidence="12">D5-748</strain>
    </source>
</reference>
<proteinExistence type="inferred from homology"/>
<dbReference type="InterPro" id="IPR025662">
    <property type="entry name" value="Sigma_54_int_dom_ATP-bd_1"/>
</dbReference>
<evidence type="ECO:0000256" key="8">
    <source>
        <dbReference type="ARBA" id="ARBA00033408"/>
    </source>
</evidence>
<dbReference type="GO" id="GO:0006281">
    <property type="term" value="P:DNA repair"/>
    <property type="evidence" value="ECO:0007669"/>
    <property type="project" value="UniProtKB-KW"/>
</dbReference>
<dbReference type="PANTHER" id="PTHR11059">
    <property type="entry name" value="DNA REPAIR PROTEIN RECN"/>
    <property type="match status" value="1"/>
</dbReference>
<dbReference type="GO" id="GO:0043590">
    <property type="term" value="C:bacterial nucleoid"/>
    <property type="evidence" value="ECO:0007669"/>
    <property type="project" value="TreeGrafter"/>
</dbReference>
<dbReference type="InterPro" id="IPR027417">
    <property type="entry name" value="P-loop_NTPase"/>
</dbReference>
<evidence type="ECO:0000256" key="4">
    <source>
        <dbReference type="ARBA" id="ARBA00022741"/>
    </source>
</evidence>